<comment type="caution">
    <text evidence="5">The sequence shown here is derived from an EMBL/GenBank/DDBJ whole genome shotgun (WGS) entry which is preliminary data.</text>
</comment>
<dbReference type="SUPFAM" id="SSF51182">
    <property type="entry name" value="RmlC-like cupins"/>
    <property type="match status" value="1"/>
</dbReference>
<dbReference type="SMART" id="SM00342">
    <property type="entry name" value="HTH_ARAC"/>
    <property type="match status" value="1"/>
</dbReference>
<dbReference type="InterPro" id="IPR011051">
    <property type="entry name" value="RmlC_Cupin_sf"/>
</dbReference>
<dbReference type="InterPro" id="IPR014710">
    <property type="entry name" value="RmlC-like_jellyroll"/>
</dbReference>
<evidence type="ECO:0000256" key="2">
    <source>
        <dbReference type="ARBA" id="ARBA00023125"/>
    </source>
</evidence>
<dbReference type="PANTHER" id="PTHR11019:SF159">
    <property type="entry name" value="TRANSCRIPTIONAL REGULATOR-RELATED"/>
    <property type="match status" value="1"/>
</dbReference>
<keyword evidence="6" id="KW-1185">Reference proteome</keyword>
<evidence type="ECO:0000313" key="6">
    <source>
        <dbReference type="Proteomes" id="UP001499994"/>
    </source>
</evidence>
<dbReference type="InterPro" id="IPR009057">
    <property type="entry name" value="Homeodomain-like_sf"/>
</dbReference>
<dbReference type="PROSITE" id="PS01124">
    <property type="entry name" value="HTH_ARAC_FAMILY_2"/>
    <property type="match status" value="1"/>
</dbReference>
<keyword evidence="3" id="KW-0804">Transcription</keyword>
<dbReference type="Proteomes" id="UP001499994">
    <property type="component" value="Unassembled WGS sequence"/>
</dbReference>
<proteinExistence type="predicted"/>
<dbReference type="PANTHER" id="PTHR11019">
    <property type="entry name" value="HTH-TYPE TRANSCRIPTIONAL REGULATOR NIMR"/>
    <property type="match status" value="1"/>
</dbReference>
<dbReference type="Pfam" id="PF02311">
    <property type="entry name" value="AraC_binding"/>
    <property type="match status" value="1"/>
</dbReference>
<protein>
    <submittedName>
        <fullName evidence="5">Helix-turn-helix transcriptional regulator</fullName>
    </submittedName>
</protein>
<dbReference type="Gene3D" id="1.10.10.60">
    <property type="entry name" value="Homeodomain-like"/>
    <property type="match status" value="2"/>
</dbReference>
<reference evidence="6" key="1">
    <citation type="journal article" date="2019" name="Int. J. Syst. Evol. Microbiol.">
        <title>The Global Catalogue of Microorganisms (GCM) 10K type strain sequencing project: providing services to taxonomists for standard genome sequencing and annotation.</title>
        <authorList>
            <consortium name="The Broad Institute Genomics Platform"/>
            <consortium name="The Broad Institute Genome Sequencing Center for Infectious Disease"/>
            <person name="Wu L."/>
            <person name="Ma J."/>
        </authorList>
    </citation>
    <scope>NUCLEOTIDE SEQUENCE [LARGE SCALE GENOMIC DNA]</scope>
    <source>
        <strain evidence="6">JCM 17201</strain>
    </source>
</reference>
<dbReference type="Gene3D" id="2.60.120.10">
    <property type="entry name" value="Jelly Rolls"/>
    <property type="match status" value="1"/>
</dbReference>
<evidence type="ECO:0000256" key="3">
    <source>
        <dbReference type="ARBA" id="ARBA00023163"/>
    </source>
</evidence>
<accession>A0ABP7LCP2</accession>
<evidence type="ECO:0000256" key="1">
    <source>
        <dbReference type="ARBA" id="ARBA00023015"/>
    </source>
</evidence>
<name>A0ABP7LCP2_9GAMM</name>
<gene>
    <name evidence="5" type="ORF">GCM10022405_24280</name>
</gene>
<dbReference type="CDD" id="cd06124">
    <property type="entry name" value="cupin_NimR-like_N"/>
    <property type="match status" value="1"/>
</dbReference>
<organism evidence="5 6">
    <name type="scientific">Gibbsiella dentisursi</name>
    <dbReference type="NCBI Taxonomy" id="796890"/>
    <lineage>
        <taxon>Bacteria</taxon>
        <taxon>Pseudomonadati</taxon>
        <taxon>Pseudomonadota</taxon>
        <taxon>Gammaproteobacteria</taxon>
        <taxon>Enterobacterales</taxon>
        <taxon>Yersiniaceae</taxon>
        <taxon>Gibbsiella</taxon>
    </lineage>
</organism>
<evidence type="ECO:0000259" key="4">
    <source>
        <dbReference type="PROSITE" id="PS01124"/>
    </source>
</evidence>
<feature type="domain" description="HTH araC/xylS-type" evidence="4">
    <location>
        <begin position="175"/>
        <end position="275"/>
    </location>
</feature>
<dbReference type="EMBL" id="BAABDG010000003">
    <property type="protein sequence ID" value="GAA3898128.1"/>
    <property type="molecule type" value="Genomic_DNA"/>
</dbReference>
<dbReference type="InterPro" id="IPR018060">
    <property type="entry name" value="HTH_AraC"/>
</dbReference>
<keyword evidence="2" id="KW-0238">DNA-binding</keyword>
<dbReference type="InterPro" id="IPR003313">
    <property type="entry name" value="AraC-bd"/>
</dbReference>
<keyword evidence="1" id="KW-0805">Transcription regulation</keyword>
<dbReference type="Pfam" id="PF12833">
    <property type="entry name" value="HTH_18"/>
    <property type="match status" value="1"/>
</dbReference>
<dbReference type="SUPFAM" id="SSF46689">
    <property type="entry name" value="Homeodomain-like"/>
    <property type="match status" value="1"/>
</dbReference>
<evidence type="ECO:0000313" key="5">
    <source>
        <dbReference type="EMBL" id="GAA3898128.1"/>
    </source>
</evidence>
<sequence length="282" mass="32385">MTLMPEITESIFVNSDLLNEHFDPDAIDTPIVSIYASFSHEKEHSLRSRMHSHAKGQLVYVKSGAANVMLDDRICSVLPRQLLWIPGGVPHNVILRDNVDFRAVYLDQKRFASLSKNVEVFTISPLLGEVIETMCRSPFHTDWMAGTEFHLQSLLIEKIQAAAHYLSLPALPYDSRVHNYLKCYHLKGEMVPRLNELASHCGASERTIHRLFVQGTGMCYQQWRQQVRLKLALNLLTTDKSITEIAHYLDFSTTSAFISFFKHHRDITPKKYRDQLHKPGVR</sequence>